<dbReference type="STRING" id="413882.AAW51_0095"/>
<evidence type="ECO:0000313" key="8">
    <source>
        <dbReference type="EMBL" id="AKJ26786.1"/>
    </source>
</evidence>
<evidence type="ECO:0000256" key="6">
    <source>
        <dbReference type="ARBA" id="ARBA00023049"/>
    </source>
</evidence>
<dbReference type="GO" id="GO:0051603">
    <property type="term" value="P:proteolysis involved in protein catabolic process"/>
    <property type="evidence" value="ECO:0007669"/>
    <property type="project" value="TreeGrafter"/>
</dbReference>
<dbReference type="GO" id="GO:0046872">
    <property type="term" value="F:metal ion binding"/>
    <property type="evidence" value="ECO:0007669"/>
    <property type="project" value="UniProtKB-KW"/>
</dbReference>
<keyword evidence="9" id="KW-1185">Reference proteome</keyword>
<dbReference type="InterPro" id="IPR001915">
    <property type="entry name" value="Peptidase_M48"/>
</dbReference>
<dbReference type="PANTHER" id="PTHR22726">
    <property type="entry name" value="METALLOENDOPEPTIDASE OMA1"/>
    <property type="match status" value="1"/>
</dbReference>
<dbReference type="Proteomes" id="UP000035352">
    <property type="component" value="Chromosome"/>
</dbReference>
<accession>A0A0G3BHG1</accession>
<dbReference type="GO" id="GO:0004222">
    <property type="term" value="F:metalloendopeptidase activity"/>
    <property type="evidence" value="ECO:0007669"/>
    <property type="project" value="InterPro"/>
</dbReference>
<dbReference type="PANTHER" id="PTHR22726:SF1">
    <property type="entry name" value="METALLOENDOPEPTIDASE OMA1, MITOCHONDRIAL"/>
    <property type="match status" value="1"/>
</dbReference>
<organism evidence="8 9">
    <name type="scientific">Caldimonas brevitalea</name>
    <dbReference type="NCBI Taxonomy" id="413882"/>
    <lineage>
        <taxon>Bacteria</taxon>
        <taxon>Pseudomonadati</taxon>
        <taxon>Pseudomonadota</taxon>
        <taxon>Betaproteobacteria</taxon>
        <taxon>Burkholderiales</taxon>
        <taxon>Sphaerotilaceae</taxon>
        <taxon>Caldimonas</taxon>
    </lineage>
</organism>
<comment type="cofactor">
    <cofactor evidence="1">
        <name>Zn(2+)</name>
        <dbReference type="ChEBI" id="CHEBI:29105"/>
    </cofactor>
</comment>
<evidence type="ECO:0000313" key="9">
    <source>
        <dbReference type="Proteomes" id="UP000035352"/>
    </source>
</evidence>
<dbReference type="Gene3D" id="1.25.40.10">
    <property type="entry name" value="Tetratricopeptide repeat domain"/>
    <property type="match status" value="1"/>
</dbReference>
<dbReference type="KEGG" id="pbh:AAW51_0095"/>
<evidence type="ECO:0000256" key="4">
    <source>
        <dbReference type="ARBA" id="ARBA00022801"/>
    </source>
</evidence>
<proteinExistence type="predicted"/>
<evidence type="ECO:0000256" key="5">
    <source>
        <dbReference type="ARBA" id="ARBA00022833"/>
    </source>
</evidence>
<dbReference type="PATRIC" id="fig|413882.6.peg.97"/>
<evidence type="ECO:0000256" key="3">
    <source>
        <dbReference type="ARBA" id="ARBA00022723"/>
    </source>
</evidence>
<name>A0A0G3BHG1_9BURK</name>
<evidence type="ECO:0000256" key="1">
    <source>
        <dbReference type="ARBA" id="ARBA00001947"/>
    </source>
</evidence>
<reference evidence="8 9" key="1">
    <citation type="submission" date="2015-05" db="EMBL/GenBank/DDBJ databases">
        <authorList>
            <person name="Tang B."/>
            <person name="Yu Y."/>
        </authorList>
    </citation>
    <scope>NUCLEOTIDE SEQUENCE [LARGE SCALE GENOMIC DNA]</scope>
    <source>
        <strain evidence="8 9">DSM 7029</strain>
    </source>
</reference>
<evidence type="ECO:0000259" key="7">
    <source>
        <dbReference type="Pfam" id="PF01435"/>
    </source>
</evidence>
<dbReference type="Gene3D" id="3.30.2010.10">
    <property type="entry name" value="Metalloproteases ('zincins'), catalytic domain"/>
    <property type="match status" value="1"/>
</dbReference>
<dbReference type="InterPro" id="IPR051156">
    <property type="entry name" value="Mito/Outer_Membr_Metalloprot"/>
</dbReference>
<keyword evidence="3" id="KW-0479">Metal-binding</keyword>
<dbReference type="EMBL" id="CP011371">
    <property type="protein sequence ID" value="AKJ26786.1"/>
    <property type="molecule type" value="Genomic_DNA"/>
</dbReference>
<dbReference type="Pfam" id="PF01435">
    <property type="entry name" value="Peptidase_M48"/>
    <property type="match status" value="1"/>
</dbReference>
<keyword evidence="4" id="KW-0378">Hydrolase</keyword>
<sequence>MNAAPLRGSKEFVATGKTELPRHIAEATIAARPHRRPTWGPLALSFALLFPAAPALTPAAQAQNDLPALGDSVSGEFGVAAERQLGDRIMAEIRRDPLYHDDPLLGDYLQSLWQPLLGAARARGELSNELEDRFAWQAFLVRDRTVNAFALPGGYVGVHLGLIATTGSRDELASVLAHELSHVTQRHIARSLAKSKQQSLVALASMIVGMLAASRSPEAANALMTGGQAVALQGQLNFSRDMEREADRIGFGVLEQAGFSPAGMASMFERLQQTSRLNDSGAYPYLRTHPLTSERIGEARARSNSGSSSAKAAGLGTRSAFEHAVMQARARVRMDPRPDAWRAWLRPPDVAPQQPAERLLAEATRAHAALELRDWPTAETALARAEQLAKGDSRASRGLAFVRTEAALARGDVQQAETALAPWRGDGSRASELLAARVGLAHPAASPALKRTAEELQTWVSMQAADTQAWELLAQAWERLGQPLRAVRAQAEARYATGDLQGAMDRLRAAQKLAREPGRGDFIEASVVDARLKQLEAEWRRRVREEMGG</sequence>
<feature type="domain" description="Peptidase M48" evidence="7">
    <location>
        <begin position="134"/>
        <end position="302"/>
    </location>
</feature>
<dbReference type="GO" id="GO:0016020">
    <property type="term" value="C:membrane"/>
    <property type="evidence" value="ECO:0007669"/>
    <property type="project" value="TreeGrafter"/>
</dbReference>
<keyword evidence="5" id="KW-0862">Zinc</keyword>
<gene>
    <name evidence="8" type="ORF">AAW51_0095</name>
</gene>
<evidence type="ECO:0000256" key="2">
    <source>
        <dbReference type="ARBA" id="ARBA00022670"/>
    </source>
</evidence>
<dbReference type="InterPro" id="IPR011990">
    <property type="entry name" value="TPR-like_helical_dom_sf"/>
</dbReference>
<protein>
    <submittedName>
        <fullName evidence="8">Exported zinc metalloprotease</fullName>
    </submittedName>
</protein>
<keyword evidence="2 8" id="KW-0645">Protease</keyword>
<dbReference type="AlphaFoldDB" id="A0A0G3BHG1"/>
<keyword evidence="6 8" id="KW-0482">Metalloprotease</keyword>